<reference evidence="3 4" key="1">
    <citation type="journal article" date="2017" name="Gigascience">
        <title>Genome sequence of the small brown planthopper, Laodelphax striatellus.</title>
        <authorList>
            <person name="Zhu J."/>
            <person name="Jiang F."/>
            <person name="Wang X."/>
            <person name="Yang P."/>
            <person name="Bao Y."/>
            <person name="Zhao W."/>
            <person name="Wang W."/>
            <person name="Lu H."/>
            <person name="Wang Q."/>
            <person name="Cui N."/>
            <person name="Li J."/>
            <person name="Chen X."/>
            <person name="Luo L."/>
            <person name="Yu J."/>
            <person name="Kang L."/>
            <person name="Cui F."/>
        </authorList>
    </citation>
    <scope>NUCLEOTIDE SEQUENCE [LARGE SCALE GENOMIC DNA]</scope>
    <source>
        <strain evidence="3">Lst14</strain>
    </source>
</reference>
<dbReference type="SUPFAM" id="SSF46565">
    <property type="entry name" value="Chaperone J-domain"/>
    <property type="match status" value="1"/>
</dbReference>
<protein>
    <recommendedName>
        <fullName evidence="2">J domain-containing protein</fullName>
    </recommendedName>
</protein>
<evidence type="ECO:0000313" key="3">
    <source>
        <dbReference type="EMBL" id="RZF34719.1"/>
    </source>
</evidence>
<dbReference type="PRINTS" id="PR00625">
    <property type="entry name" value="JDOMAIN"/>
</dbReference>
<name>A0A482WMF7_LAOST</name>
<accession>A0A482WMF7</accession>
<dbReference type="OrthoDB" id="1922282at2759"/>
<evidence type="ECO:0000259" key="2">
    <source>
        <dbReference type="PROSITE" id="PS50076"/>
    </source>
</evidence>
<dbReference type="Pfam" id="PF09350">
    <property type="entry name" value="DJC28_CD"/>
    <property type="match status" value="1"/>
</dbReference>
<comment type="caution">
    <text evidence="3">The sequence shown here is derived from an EMBL/GenBank/DDBJ whole genome shotgun (WGS) entry which is preliminary data.</text>
</comment>
<dbReference type="STRING" id="195883.A0A482WMF7"/>
<dbReference type="Gene3D" id="1.10.287.110">
    <property type="entry name" value="DnaJ domain"/>
    <property type="match status" value="1"/>
</dbReference>
<evidence type="ECO:0000256" key="1">
    <source>
        <dbReference type="SAM" id="MobiDB-lite"/>
    </source>
</evidence>
<dbReference type="AlphaFoldDB" id="A0A482WMF7"/>
<dbReference type="PANTHER" id="PTHR39158">
    <property type="entry name" value="OS08G0560600 PROTEIN"/>
    <property type="match status" value="1"/>
</dbReference>
<feature type="domain" description="J" evidence="2">
    <location>
        <begin position="34"/>
        <end position="100"/>
    </location>
</feature>
<dbReference type="InterPro" id="IPR001623">
    <property type="entry name" value="DnaJ_domain"/>
</dbReference>
<dbReference type="CDD" id="cd06257">
    <property type="entry name" value="DnaJ"/>
    <property type="match status" value="1"/>
</dbReference>
<evidence type="ECO:0000313" key="4">
    <source>
        <dbReference type="Proteomes" id="UP000291343"/>
    </source>
</evidence>
<proteinExistence type="predicted"/>
<organism evidence="3 4">
    <name type="scientific">Laodelphax striatellus</name>
    <name type="common">Small brown planthopper</name>
    <name type="synonym">Delphax striatella</name>
    <dbReference type="NCBI Taxonomy" id="195883"/>
    <lineage>
        <taxon>Eukaryota</taxon>
        <taxon>Metazoa</taxon>
        <taxon>Ecdysozoa</taxon>
        <taxon>Arthropoda</taxon>
        <taxon>Hexapoda</taxon>
        <taxon>Insecta</taxon>
        <taxon>Pterygota</taxon>
        <taxon>Neoptera</taxon>
        <taxon>Paraneoptera</taxon>
        <taxon>Hemiptera</taxon>
        <taxon>Auchenorrhyncha</taxon>
        <taxon>Fulgoroidea</taxon>
        <taxon>Delphacidae</taxon>
        <taxon>Criomorphinae</taxon>
        <taxon>Laodelphax</taxon>
    </lineage>
</organism>
<dbReference type="SMART" id="SM00271">
    <property type="entry name" value="DnaJ"/>
    <property type="match status" value="1"/>
</dbReference>
<dbReference type="InterPro" id="IPR036869">
    <property type="entry name" value="J_dom_sf"/>
</dbReference>
<keyword evidence="4" id="KW-1185">Reference proteome</keyword>
<dbReference type="Pfam" id="PF00226">
    <property type="entry name" value="DnaJ"/>
    <property type="match status" value="1"/>
</dbReference>
<dbReference type="InterPro" id="IPR018961">
    <property type="entry name" value="DnaJ_homolog_subfam-C_membr-28"/>
</dbReference>
<feature type="region of interest" description="Disordered" evidence="1">
    <location>
        <begin position="342"/>
        <end position="372"/>
    </location>
</feature>
<dbReference type="EMBL" id="QKKF02030551">
    <property type="protein sequence ID" value="RZF34719.1"/>
    <property type="molecule type" value="Genomic_DNA"/>
</dbReference>
<dbReference type="Proteomes" id="UP000291343">
    <property type="component" value="Unassembled WGS sequence"/>
</dbReference>
<dbReference type="FunCoup" id="A0A482WMF7">
    <property type="interactions" value="19"/>
</dbReference>
<dbReference type="SMR" id="A0A482WMF7"/>
<dbReference type="InParanoid" id="A0A482WMF7"/>
<dbReference type="PROSITE" id="PS50076">
    <property type="entry name" value="DNAJ_2"/>
    <property type="match status" value="1"/>
</dbReference>
<dbReference type="PANTHER" id="PTHR39158:SF1">
    <property type="entry name" value="DNAJ HOMOLOG SUBFAMILY C MEMBER 28"/>
    <property type="match status" value="1"/>
</dbReference>
<sequence length="386" mass="45121">MQRTLANVAEISITAVDSRYGGRVDLHSRHIDIDRYYLLGVPYGSDQETVRQAFVQLVKKFHPDSGSEKADPQRFQEIENAYRRLQKKFSEERWKKDEGLGEYGLYYDEKKKAQKGVEEQNINHTAPQHRQYLTYGGWGTGTPSQRERYYQKTRAETAVKNVFQHRMNRVISETVCTDEQALARKDKTEAKKIKTRYGFERLVEDLIQESMNRGEFDNLPGQGKPLGRQFDHHNPYVDLVTHKLNQVLIDNGFVPEWIQLQKEIRESEEEIRKKLSDERRRLGSIPLNRDDQIRWHKILDKAQIEVDKLNKKIGKYNLVVPMLQKQVVAFNLLREAKKILEEGEHSSNAEQQSESDKHQTKTSNQQENKEDFGAGLLGLFSFLMKK</sequence>
<dbReference type="InterPro" id="IPR052573">
    <property type="entry name" value="DnaJ_C_subfamily_28"/>
</dbReference>
<gene>
    <name evidence="3" type="ORF">LSTR_LSTR010768</name>
</gene>